<dbReference type="CDD" id="cd07177">
    <property type="entry name" value="terB_like"/>
    <property type="match status" value="1"/>
</dbReference>
<dbReference type="EMBL" id="BAABHB010000002">
    <property type="protein sequence ID" value="GAA4400398.1"/>
    <property type="molecule type" value="Genomic_DNA"/>
</dbReference>
<keyword evidence="2" id="KW-1185">Reference proteome</keyword>
<dbReference type="InterPro" id="IPR029024">
    <property type="entry name" value="TerB-like"/>
</dbReference>
<evidence type="ECO:0000313" key="1">
    <source>
        <dbReference type="EMBL" id="GAA4400398.1"/>
    </source>
</evidence>
<dbReference type="SUPFAM" id="SSF158682">
    <property type="entry name" value="TerB-like"/>
    <property type="match status" value="1"/>
</dbReference>
<evidence type="ECO:0008006" key="3">
    <source>
        <dbReference type="Google" id="ProtNLM"/>
    </source>
</evidence>
<organism evidence="1 2">
    <name type="scientific">Nibrella viscosa</name>
    <dbReference type="NCBI Taxonomy" id="1084524"/>
    <lineage>
        <taxon>Bacteria</taxon>
        <taxon>Pseudomonadati</taxon>
        <taxon>Bacteroidota</taxon>
        <taxon>Cytophagia</taxon>
        <taxon>Cytophagales</taxon>
        <taxon>Spirosomataceae</taxon>
        <taxon>Nibrella</taxon>
    </lineage>
</organism>
<dbReference type="Proteomes" id="UP001500936">
    <property type="component" value="Unassembled WGS sequence"/>
</dbReference>
<name>A0ABP8K4Y2_9BACT</name>
<dbReference type="RefSeq" id="WP_345265263.1">
    <property type="nucleotide sequence ID" value="NZ_BAABHB010000002.1"/>
</dbReference>
<sequence length="111" mass="13143">MIDTLESWSKRDLLALIMIYASNADLTITEEEKTLVKRKIGFEHYKTANSFFESNSDYETLQAIMQLKDRFYPGERGKEAIMQYLEELFDADGEYSNYEQVFQRYLGRLLD</sequence>
<evidence type="ECO:0000313" key="2">
    <source>
        <dbReference type="Proteomes" id="UP001500936"/>
    </source>
</evidence>
<accession>A0ABP8K4Y2</accession>
<comment type="caution">
    <text evidence="1">The sequence shown here is derived from an EMBL/GenBank/DDBJ whole genome shotgun (WGS) entry which is preliminary data.</text>
</comment>
<gene>
    <name evidence="1" type="ORF">GCM10023187_13550</name>
</gene>
<reference evidence="2" key="1">
    <citation type="journal article" date="2019" name="Int. J. Syst. Evol. Microbiol.">
        <title>The Global Catalogue of Microorganisms (GCM) 10K type strain sequencing project: providing services to taxonomists for standard genome sequencing and annotation.</title>
        <authorList>
            <consortium name="The Broad Institute Genomics Platform"/>
            <consortium name="The Broad Institute Genome Sequencing Center for Infectious Disease"/>
            <person name="Wu L."/>
            <person name="Ma J."/>
        </authorList>
    </citation>
    <scope>NUCLEOTIDE SEQUENCE [LARGE SCALE GENOMIC DNA]</scope>
    <source>
        <strain evidence="2">JCM 17925</strain>
    </source>
</reference>
<protein>
    <recommendedName>
        <fullName evidence="3">TerB family tellurite resistance protein</fullName>
    </recommendedName>
</protein>
<proteinExistence type="predicted"/>